<evidence type="ECO:0000313" key="2">
    <source>
        <dbReference type="Proteomes" id="UP000215559"/>
    </source>
</evidence>
<evidence type="ECO:0000313" key="1">
    <source>
        <dbReference type="EMBL" id="OYD16092.1"/>
    </source>
</evidence>
<gene>
    <name evidence="1" type="ORF">CH330_03705</name>
</gene>
<name>A0A235BV28_UNCW3</name>
<proteinExistence type="predicted"/>
<dbReference type="EMBL" id="NOZP01000071">
    <property type="protein sequence ID" value="OYD16092.1"/>
    <property type="molecule type" value="Genomic_DNA"/>
</dbReference>
<reference evidence="1 2" key="1">
    <citation type="submission" date="2017-07" db="EMBL/GenBank/DDBJ databases">
        <title>Recovery of genomes from metagenomes via a dereplication, aggregation, and scoring strategy.</title>
        <authorList>
            <person name="Sieber C.M."/>
            <person name="Probst A.J."/>
            <person name="Sharrar A."/>
            <person name="Thomas B.C."/>
            <person name="Hess M."/>
            <person name="Tringe S.G."/>
            <person name="Banfield J.F."/>
        </authorList>
    </citation>
    <scope>NUCLEOTIDE SEQUENCE [LARGE SCALE GENOMIC DNA]</scope>
    <source>
        <strain evidence="1">JGI_Cruoil_03_51_56</strain>
    </source>
</reference>
<comment type="caution">
    <text evidence="1">The sequence shown here is derived from an EMBL/GenBank/DDBJ whole genome shotgun (WGS) entry which is preliminary data.</text>
</comment>
<accession>A0A235BV28</accession>
<sequence>MSQHWRLISVALIATVLMTGCMTIGLYETARTAPPGKFQGGGTLTPLHINVTDDGVAGGFYPAAELFAKIGLGPNFDIGARWAFGPGMALNAKAQFLKGPLDGAIYLSGSFYGLVEDNKGFGMYSLSPRLILSSETRSGFPFAINGGIRYIGKIGGGGTLAAVAGAGLPFRLRGTRSVRIIPELSISLPVFSSSTFKHGGTRIYRYSGVEGFYESFGISCGYVGPDRR</sequence>
<dbReference type="Proteomes" id="UP000215559">
    <property type="component" value="Unassembled WGS sequence"/>
</dbReference>
<dbReference type="AlphaFoldDB" id="A0A235BV28"/>
<organism evidence="1 2">
    <name type="scientific">candidate division WOR-3 bacterium JGI_Cruoil_03_51_56</name>
    <dbReference type="NCBI Taxonomy" id="1973747"/>
    <lineage>
        <taxon>Bacteria</taxon>
        <taxon>Bacteria division WOR-3</taxon>
    </lineage>
</organism>
<protein>
    <submittedName>
        <fullName evidence="1">Uncharacterized protein</fullName>
    </submittedName>
</protein>
<dbReference type="PROSITE" id="PS51257">
    <property type="entry name" value="PROKAR_LIPOPROTEIN"/>
    <property type="match status" value="1"/>
</dbReference>